<dbReference type="EMBL" id="FUYN01000013">
    <property type="protein sequence ID" value="SKB74164.1"/>
    <property type="molecule type" value="Genomic_DNA"/>
</dbReference>
<dbReference type="InterPro" id="IPR010982">
    <property type="entry name" value="Lambda_DNA-bd_dom_sf"/>
</dbReference>
<proteinExistence type="predicted"/>
<reference evidence="3" key="1">
    <citation type="submission" date="2017-02" db="EMBL/GenBank/DDBJ databases">
        <authorList>
            <person name="Varghese N."/>
            <person name="Submissions S."/>
        </authorList>
    </citation>
    <scope>NUCLEOTIDE SEQUENCE [LARGE SCALE GENOMIC DNA]</scope>
    <source>
        <strain evidence="3">ATCC 35199</strain>
    </source>
</reference>
<name>A0A1T5DR45_9FIRM</name>
<dbReference type="GO" id="GO:0003677">
    <property type="term" value="F:DNA binding"/>
    <property type="evidence" value="ECO:0007669"/>
    <property type="project" value="UniProtKB-KW"/>
</dbReference>
<keyword evidence="3" id="KW-1185">Reference proteome</keyword>
<keyword evidence="2" id="KW-0238">DNA-binding</keyword>
<dbReference type="AlphaFoldDB" id="A0A1T5DR45"/>
<evidence type="ECO:0000313" key="3">
    <source>
        <dbReference type="Proteomes" id="UP000243406"/>
    </source>
</evidence>
<gene>
    <name evidence="2" type="ORF">SAMN02745120_0111</name>
</gene>
<protein>
    <submittedName>
        <fullName evidence="2">Cro/C1-type HTH DNA-binding domain-containing protein</fullName>
    </submittedName>
</protein>
<accession>A0A1T5DR45</accession>
<dbReference type="Proteomes" id="UP000243406">
    <property type="component" value="Unassembled WGS sequence"/>
</dbReference>
<organism evidence="2 3">
    <name type="scientific">Acetoanaerobium noterae</name>
    <dbReference type="NCBI Taxonomy" id="745369"/>
    <lineage>
        <taxon>Bacteria</taxon>
        <taxon>Bacillati</taxon>
        <taxon>Bacillota</taxon>
        <taxon>Clostridia</taxon>
        <taxon>Peptostreptococcales</taxon>
        <taxon>Filifactoraceae</taxon>
        <taxon>Acetoanaerobium</taxon>
    </lineage>
</organism>
<feature type="domain" description="HTH cro/C1-type" evidence="1">
    <location>
        <begin position="13"/>
        <end position="69"/>
    </location>
</feature>
<dbReference type="PROSITE" id="PS50943">
    <property type="entry name" value="HTH_CROC1"/>
    <property type="match status" value="1"/>
</dbReference>
<dbReference type="SMART" id="SM00530">
    <property type="entry name" value="HTH_XRE"/>
    <property type="match status" value="1"/>
</dbReference>
<evidence type="ECO:0000313" key="2">
    <source>
        <dbReference type="EMBL" id="SKB74164.1"/>
    </source>
</evidence>
<dbReference type="Gene3D" id="1.10.260.40">
    <property type="entry name" value="lambda repressor-like DNA-binding domains"/>
    <property type="match status" value="1"/>
</dbReference>
<dbReference type="CDD" id="cd00093">
    <property type="entry name" value="HTH_XRE"/>
    <property type="match status" value="1"/>
</dbReference>
<evidence type="ECO:0000259" key="1">
    <source>
        <dbReference type="PROSITE" id="PS50943"/>
    </source>
</evidence>
<dbReference type="RefSeq" id="WP_079590797.1">
    <property type="nucleotide sequence ID" value="NZ_FUYN01000013.1"/>
</dbReference>
<dbReference type="SUPFAM" id="SSF47413">
    <property type="entry name" value="lambda repressor-like DNA-binding domains"/>
    <property type="match status" value="1"/>
</dbReference>
<dbReference type="InterPro" id="IPR001387">
    <property type="entry name" value="Cro/C1-type_HTH"/>
</dbReference>
<sequence length="128" mass="15048">MKHDYDEILKVLIQQRMKTLDITYTELAKISKVSKSTIHSYITYPDKSINIKSLVNICNALNINTYDVLEIIGLKSDGLGEYYPRFKTIILNYLKNNNIEDEMFSDDDFEFIQKVLMYIASNKMYKNK</sequence>
<dbReference type="Pfam" id="PF13443">
    <property type="entry name" value="HTH_26"/>
    <property type="match status" value="1"/>
</dbReference>